<dbReference type="Pfam" id="PF12937">
    <property type="entry name" value="F-box-like"/>
    <property type="match status" value="1"/>
</dbReference>
<keyword evidence="3" id="KW-1185">Reference proteome</keyword>
<evidence type="ECO:0000259" key="1">
    <source>
        <dbReference type="Pfam" id="PF12937"/>
    </source>
</evidence>
<evidence type="ECO:0000313" key="3">
    <source>
        <dbReference type="Proteomes" id="UP000518752"/>
    </source>
</evidence>
<evidence type="ECO:0000313" key="2">
    <source>
        <dbReference type="EMBL" id="KAF5380779.1"/>
    </source>
</evidence>
<name>A0A8H5HCK4_9AGAR</name>
<dbReference type="SUPFAM" id="SSF52047">
    <property type="entry name" value="RNI-like"/>
    <property type="match status" value="1"/>
</dbReference>
<dbReference type="InterPro" id="IPR036047">
    <property type="entry name" value="F-box-like_dom_sf"/>
</dbReference>
<dbReference type="InterPro" id="IPR032675">
    <property type="entry name" value="LRR_dom_sf"/>
</dbReference>
<dbReference type="SUPFAM" id="SSF81383">
    <property type="entry name" value="F-box domain"/>
    <property type="match status" value="1"/>
</dbReference>
<comment type="caution">
    <text evidence="2">The sequence shown here is derived from an EMBL/GenBank/DDBJ whole genome shotgun (WGS) entry which is preliminary data.</text>
</comment>
<sequence>MASATPSHNPTIQNSPQELLGVIFSDLSPLELADCALVCKGWLSPAQSHLYEHIDIRRAADRMTFAARSAMLCRTLETSPRLRSLVRSLSVVSHFPSIVLPEIRCLSLQYASIPTISEFTKALVRLQTLERFSFHTNVSLAPIEHFGLLSALCDLLPLKHLRYFAPFSGLVRKPSLLIPFFETQRSPRGNRPRLQSLDLRSVSELGSFRTSLEDLDWTFHPRSPLDLTRLKSLRVSTYRAAKHIIRETSGTLENLTFTSASRILGDTESQPPITLPVLRYLCIPSETIDIALISNICCPSIERLTLIWQTVTDLDPEFMSDAESPLYLIDRCITNRSSYPMLREIAVLIAKVAPSVHCSFRGI</sequence>
<dbReference type="OrthoDB" id="2824653at2759"/>
<dbReference type="Proteomes" id="UP000518752">
    <property type="component" value="Unassembled WGS sequence"/>
</dbReference>
<proteinExistence type="predicted"/>
<feature type="domain" description="F-box" evidence="1">
    <location>
        <begin position="16"/>
        <end position="57"/>
    </location>
</feature>
<dbReference type="Gene3D" id="3.80.10.10">
    <property type="entry name" value="Ribonuclease Inhibitor"/>
    <property type="match status" value="1"/>
</dbReference>
<organism evidence="2 3">
    <name type="scientific">Collybiopsis confluens</name>
    <dbReference type="NCBI Taxonomy" id="2823264"/>
    <lineage>
        <taxon>Eukaryota</taxon>
        <taxon>Fungi</taxon>
        <taxon>Dikarya</taxon>
        <taxon>Basidiomycota</taxon>
        <taxon>Agaricomycotina</taxon>
        <taxon>Agaricomycetes</taxon>
        <taxon>Agaricomycetidae</taxon>
        <taxon>Agaricales</taxon>
        <taxon>Marasmiineae</taxon>
        <taxon>Omphalotaceae</taxon>
        <taxon>Collybiopsis</taxon>
    </lineage>
</organism>
<dbReference type="AlphaFoldDB" id="A0A8H5HCK4"/>
<accession>A0A8H5HCK4</accession>
<dbReference type="InterPro" id="IPR001810">
    <property type="entry name" value="F-box_dom"/>
</dbReference>
<protein>
    <recommendedName>
        <fullName evidence="1">F-box domain-containing protein</fullName>
    </recommendedName>
</protein>
<gene>
    <name evidence="2" type="ORF">D9757_007102</name>
</gene>
<dbReference type="EMBL" id="JAACJN010000062">
    <property type="protein sequence ID" value="KAF5380779.1"/>
    <property type="molecule type" value="Genomic_DNA"/>
</dbReference>
<reference evidence="2 3" key="1">
    <citation type="journal article" date="2020" name="ISME J.">
        <title>Uncovering the hidden diversity of litter-decomposition mechanisms in mushroom-forming fungi.</title>
        <authorList>
            <person name="Floudas D."/>
            <person name="Bentzer J."/>
            <person name="Ahren D."/>
            <person name="Johansson T."/>
            <person name="Persson P."/>
            <person name="Tunlid A."/>
        </authorList>
    </citation>
    <scope>NUCLEOTIDE SEQUENCE [LARGE SCALE GENOMIC DNA]</scope>
    <source>
        <strain evidence="2 3">CBS 406.79</strain>
    </source>
</reference>